<name>A0A0S3T8A6_PHAAN</name>
<reference evidence="1 2" key="1">
    <citation type="journal article" date="2015" name="Sci. Rep.">
        <title>The power of single molecule real-time sequencing technology in the de novo assembly of a eukaryotic genome.</title>
        <authorList>
            <person name="Sakai H."/>
            <person name="Naito K."/>
            <person name="Ogiso-Tanaka E."/>
            <person name="Takahashi Y."/>
            <person name="Iseki K."/>
            <person name="Muto C."/>
            <person name="Satou K."/>
            <person name="Teruya K."/>
            <person name="Shiroma A."/>
            <person name="Shimoji M."/>
            <person name="Hirano T."/>
            <person name="Itoh T."/>
            <person name="Kaga A."/>
            <person name="Tomooka N."/>
        </authorList>
    </citation>
    <scope>NUCLEOTIDE SEQUENCE [LARGE SCALE GENOMIC DNA]</scope>
    <source>
        <strain evidence="2">cv. Shumari</strain>
    </source>
</reference>
<protein>
    <recommendedName>
        <fullName evidence="3">BTB domain-containing protein</fullName>
    </recommendedName>
</protein>
<dbReference type="AlphaFoldDB" id="A0A0S3T8A6"/>
<proteinExistence type="predicted"/>
<dbReference type="PANTHER" id="PTHR31060">
    <property type="entry name" value="OSJNBA0011J08.25 PROTEIN-RELATED"/>
    <property type="match status" value="1"/>
</dbReference>
<sequence length="194" mass="21488">MSSFVKIQRRCSSLVGYKGSEFHLLLRLTFSLPTSPKSCIPSRIDPRRILSPGRVSLIDSNLVAATSAPSPSLEPSLPRSLAPVAGDRDVRMSLRGKNGGCMILEVNFEVLCVNSEVFAGLIEDYKKGVASWSGSNKLCRIEVLEVENLGVFRETIELMFENDDCLSKRLLNIGVFGCIDVLEVHISLYFSIYR</sequence>
<keyword evidence="2" id="KW-1185">Reference proteome</keyword>
<dbReference type="InterPro" id="IPR038920">
    <property type="entry name" value="At3g05675-like"/>
</dbReference>
<evidence type="ECO:0000313" key="2">
    <source>
        <dbReference type="Proteomes" id="UP000291084"/>
    </source>
</evidence>
<evidence type="ECO:0000313" key="1">
    <source>
        <dbReference type="EMBL" id="BAU01228.1"/>
    </source>
</evidence>
<gene>
    <name evidence="1" type="primary">Vigan.11G041700</name>
    <name evidence="1" type="ORF">VIGAN_11041700</name>
</gene>
<accession>A0A0S3T8A6</accession>
<dbReference type="UniPathway" id="UPA00143"/>
<dbReference type="GO" id="GO:0016567">
    <property type="term" value="P:protein ubiquitination"/>
    <property type="evidence" value="ECO:0007669"/>
    <property type="project" value="UniProtKB-UniPathway"/>
</dbReference>
<evidence type="ECO:0008006" key="3">
    <source>
        <dbReference type="Google" id="ProtNLM"/>
    </source>
</evidence>
<organism evidence="1 2">
    <name type="scientific">Vigna angularis var. angularis</name>
    <dbReference type="NCBI Taxonomy" id="157739"/>
    <lineage>
        <taxon>Eukaryota</taxon>
        <taxon>Viridiplantae</taxon>
        <taxon>Streptophyta</taxon>
        <taxon>Embryophyta</taxon>
        <taxon>Tracheophyta</taxon>
        <taxon>Spermatophyta</taxon>
        <taxon>Magnoliopsida</taxon>
        <taxon>eudicotyledons</taxon>
        <taxon>Gunneridae</taxon>
        <taxon>Pentapetalae</taxon>
        <taxon>rosids</taxon>
        <taxon>fabids</taxon>
        <taxon>Fabales</taxon>
        <taxon>Fabaceae</taxon>
        <taxon>Papilionoideae</taxon>
        <taxon>50 kb inversion clade</taxon>
        <taxon>NPAAA clade</taxon>
        <taxon>indigoferoid/millettioid clade</taxon>
        <taxon>Phaseoleae</taxon>
        <taxon>Vigna</taxon>
    </lineage>
</organism>
<dbReference type="Proteomes" id="UP000291084">
    <property type="component" value="Chromosome 11"/>
</dbReference>
<dbReference type="PANTHER" id="PTHR31060:SF33">
    <property type="entry name" value="OS04G0278000 PROTEIN"/>
    <property type="match status" value="1"/>
</dbReference>
<dbReference type="EMBL" id="AP015044">
    <property type="protein sequence ID" value="BAU01228.1"/>
    <property type="molecule type" value="Genomic_DNA"/>
</dbReference>